<dbReference type="PANTHER" id="PTHR12858:SF2">
    <property type="entry name" value="RIBOSOME BIOGENESIS PROTEIN BMS1 HOMOLOG"/>
    <property type="match status" value="1"/>
</dbReference>
<proteinExistence type="predicted"/>
<name>A0A0K9NUM0_ZOSMR</name>
<dbReference type="InterPro" id="IPR039761">
    <property type="entry name" value="Bms1/Tsr1"/>
</dbReference>
<dbReference type="STRING" id="29655.A0A0K9NUM0"/>
<comment type="caution">
    <text evidence="1">The sequence shown here is derived from an EMBL/GenBank/DDBJ whole genome shotgun (WGS) entry which is preliminary data.</text>
</comment>
<evidence type="ECO:0000313" key="2">
    <source>
        <dbReference type="Proteomes" id="UP000036987"/>
    </source>
</evidence>
<evidence type="ECO:0000313" key="1">
    <source>
        <dbReference type="EMBL" id="KMZ60328.1"/>
    </source>
</evidence>
<dbReference type="PANTHER" id="PTHR12858">
    <property type="entry name" value="RIBOSOME BIOGENESIS PROTEIN"/>
    <property type="match status" value="1"/>
</dbReference>
<gene>
    <name evidence="1" type="ORF">ZOSMA_5G01950</name>
</gene>
<organism evidence="1 2">
    <name type="scientific">Zostera marina</name>
    <name type="common">Eelgrass</name>
    <dbReference type="NCBI Taxonomy" id="29655"/>
    <lineage>
        <taxon>Eukaryota</taxon>
        <taxon>Viridiplantae</taxon>
        <taxon>Streptophyta</taxon>
        <taxon>Embryophyta</taxon>
        <taxon>Tracheophyta</taxon>
        <taxon>Spermatophyta</taxon>
        <taxon>Magnoliopsida</taxon>
        <taxon>Liliopsida</taxon>
        <taxon>Zosteraceae</taxon>
        <taxon>Zostera</taxon>
    </lineage>
</organism>
<dbReference type="EMBL" id="LFYR01001623">
    <property type="protein sequence ID" value="KMZ60328.1"/>
    <property type="molecule type" value="Genomic_DNA"/>
</dbReference>
<dbReference type="AlphaFoldDB" id="A0A0K9NUM0"/>
<keyword evidence="2" id="KW-1185">Reference proteome</keyword>
<accession>A0A0K9NUM0</accession>
<dbReference type="Proteomes" id="UP000036987">
    <property type="component" value="Unassembled WGS sequence"/>
</dbReference>
<protein>
    <submittedName>
        <fullName evidence="1">Uncharacterized protein</fullName>
    </submittedName>
</protein>
<dbReference type="GO" id="GO:0042254">
    <property type="term" value="P:ribosome biogenesis"/>
    <property type="evidence" value="ECO:0007669"/>
    <property type="project" value="InterPro"/>
</dbReference>
<reference evidence="2" key="1">
    <citation type="journal article" date="2016" name="Nature">
        <title>The genome of the seagrass Zostera marina reveals angiosperm adaptation to the sea.</title>
        <authorList>
            <person name="Olsen J.L."/>
            <person name="Rouze P."/>
            <person name="Verhelst B."/>
            <person name="Lin Y.-C."/>
            <person name="Bayer T."/>
            <person name="Collen J."/>
            <person name="Dattolo E."/>
            <person name="De Paoli E."/>
            <person name="Dittami S."/>
            <person name="Maumus F."/>
            <person name="Michel G."/>
            <person name="Kersting A."/>
            <person name="Lauritano C."/>
            <person name="Lohaus R."/>
            <person name="Toepel M."/>
            <person name="Tonon T."/>
            <person name="Vanneste K."/>
            <person name="Amirebrahimi M."/>
            <person name="Brakel J."/>
            <person name="Bostroem C."/>
            <person name="Chovatia M."/>
            <person name="Grimwood J."/>
            <person name="Jenkins J.W."/>
            <person name="Jueterbock A."/>
            <person name="Mraz A."/>
            <person name="Stam W.T."/>
            <person name="Tice H."/>
            <person name="Bornberg-Bauer E."/>
            <person name="Green P.J."/>
            <person name="Pearson G.A."/>
            <person name="Procaccini G."/>
            <person name="Duarte C.M."/>
            <person name="Schmutz J."/>
            <person name="Reusch T.B.H."/>
            <person name="Van de Peer Y."/>
        </authorList>
    </citation>
    <scope>NUCLEOTIDE SEQUENCE [LARGE SCALE GENOMIC DNA]</scope>
    <source>
        <strain evidence="2">cv. Finnish</strain>
    </source>
</reference>
<dbReference type="OrthoDB" id="10260897at2759"/>
<sequence>MILGKQRRLQFVECSNDITGMVDAAEFADLALLLTDGSYEFEMAAKSELGNKYDKINIWVWKGLQTVAELGREKNLPIPLNKDSLYQPIERRPKKFNPLVMPSKLQAPVILF</sequence>